<dbReference type="SUPFAM" id="SSF50249">
    <property type="entry name" value="Nucleic acid-binding proteins"/>
    <property type="match status" value="1"/>
</dbReference>
<dbReference type="PROSITE" id="PS50935">
    <property type="entry name" value="SSB"/>
    <property type="match status" value="1"/>
</dbReference>
<dbReference type="NCBIfam" id="TIGR00621">
    <property type="entry name" value="ssb"/>
    <property type="match status" value="1"/>
</dbReference>
<dbReference type="Proteomes" id="UP000231267">
    <property type="component" value="Unassembled WGS sequence"/>
</dbReference>
<reference evidence="5 6" key="1">
    <citation type="submission" date="2017-09" db="EMBL/GenBank/DDBJ databases">
        <title>Depth-based differentiation of microbial function through sediment-hosted aquifers and enrichment of novel symbionts in the deep terrestrial subsurface.</title>
        <authorList>
            <person name="Probst A.J."/>
            <person name="Ladd B."/>
            <person name="Jarett J.K."/>
            <person name="Geller-Mcgrath D.E."/>
            <person name="Sieber C.M."/>
            <person name="Emerson J.B."/>
            <person name="Anantharaman K."/>
            <person name="Thomas B.C."/>
            <person name="Malmstrom R."/>
            <person name="Stieglmeier M."/>
            <person name="Klingl A."/>
            <person name="Woyke T."/>
            <person name="Ryan C.M."/>
            <person name="Banfield J.F."/>
        </authorList>
    </citation>
    <scope>NUCLEOTIDE SEQUENCE [LARGE SCALE GENOMIC DNA]</scope>
    <source>
        <strain evidence="5">CG12_big_fil_rev_8_21_14_0_65_43_15</strain>
    </source>
</reference>
<sequence length="142" mass="15661">MASLNKVFLIGNLTRPPELRYTSTSTAVASFGLATNRNFTTQAGEKKQETCFVRIVVWGKQAEACNKYITKGSSVFVEGRLIYRNWEGKDGQKKSTLEVRADRVQFLNKVSREGAAPPVDAAQEPPAANALPDFEEDFSDVA</sequence>
<comment type="caution">
    <text evidence="5">The sequence shown here is derived from an EMBL/GenBank/DDBJ whole genome shotgun (WGS) entry which is preliminary data.</text>
</comment>
<dbReference type="Pfam" id="PF00436">
    <property type="entry name" value="SSB"/>
    <property type="match status" value="1"/>
</dbReference>
<dbReference type="AlphaFoldDB" id="A0A2J0LGC4"/>
<dbReference type="GO" id="GO:0006260">
    <property type="term" value="P:DNA replication"/>
    <property type="evidence" value="ECO:0007669"/>
    <property type="project" value="InterPro"/>
</dbReference>
<evidence type="ECO:0000256" key="2">
    <source>
        <dbReference type="HAMAP-Rule" id="MF_00984"/>
    </source>
</evidence>
<evidence type="ECO:0000256" key="1">
    <source>
        <dbReference type="ARBA" id="ARBA00023125"/>
    </source>
</evidence>
<feature type="region of interest" description="Disordered" evidence="4">
    <location>
        <begin position="114"/>
        <end position="142"/>
    </location>
</feature>
<dbReference type="InterPro" id="IPR012340">
    <property type="entry name" value="NA-bd_OB-fold"/>
</dbReference>
<evidence type="ECO:0000313" key="6">
    <source>
        <dbReference type="Proteomes" id="UP000231267"/>
    </source>
</evidence>
<protein>
    <recommendedName>
        <fullName evidence="2 3">Single-stranded DNA-binding protein</fullName>
        <shortName evidence="2">SSB</shortName>
    </recommendedName>
</protein>
<evidence type="ECO:0000256" key="4">
    <source>
        <dbReference type="SAM" id="MobiDB-lite"/>
    </source>
</evidence>
<dbReference type="EMBL" id="PFGP01000021">
    <property type="protein sequence ID" value="PIW66892.1"/>
    <property type="molecule type" value="Genomic_DNA"/>
</dbReference>
<dbReference type="GO" id="GO:0003697">
    <property type="term" value="F:single-stranded DNA binding"/>
    <property type="evidence" value="ECO:0007669"/>
    <property type="project" value="UniProtKB-UniRule"/>
</dbReference>
<organism evidence="5 6">
    <name type="scientific">Candidatus Taenaricola geysiri</name>
    <dbReference type="NCBI Taxonomy" id="1974752"/>
    <lineage>
        <taxon>Bacteria</taxon>
        <taxon>Pseudomonadati</taxon>
        <taxon>Candidatus Omnitrophota</taxon>
        <taxon>Candidatus Taenaricola</taxon>
    </lineage>
</organism>
<dbReference type="GO" id="GO:0009295">
    <property type="term" value="C:nucleoid"/>
    <property type="evidence" value="ECO:0007669"/>
    <property type="project" value="TreeGrafter"/>
</dbReference>
<keyword evidence="1 2" id="KW-0238">DNA-binding</keyword>
<name>A0A2J0LGC4_9BACT</name>
<proteinExistence type="inferred from homology"/>
<dbReference type="PIRSF" id="PIRSF002070">
    <property type="entry name" value="SSB"/>
    <property type="match status" value="1"/>
</dbReference>
<evidence type="ECO:0000256" key="3">
    <source>
        <dbReference type="PIRNR" id="PIRNR002070"/>
    </source>
</evidence>
<dbReference type="HAMAP" id="MF_00984">
    <property type="entry name" value="SSB"/>
    <property type="match status" value="1"/>
</dbReference>
<comment type="caution">
    <text evidence="2">Lacks conserved residue(s) required for the propagation of feature annotation.</text>
</comment>
<dbReference type="InterPro" id="IPR000424">
    <property type="entry name" value="Primosome_PriB/ssb"/>
</dbReference>
<evidence type="ECO:0000313" key="5">
    <source>
        <dbReference type="EMBL" id="PIW66892.1"/>
    </source>
</evidence>
<accession>A0A2J0LGC4</accession>
<feature type="compositionally biased region" description="Acidic residues" evidence="4">
    <location>
        <begin position="133"/>
        <end position="142"/>
    </location>
</feature>
<gene>
    <name evidence="5" type="ORF">COW11_00980</name>
</gene>
<comment type="subunit">
    <text evidence="2">Homotetramer.</text>
</comment>
<dbReference type="InterPro" id="IPR011344">
    <property type="entry name" value="ssDNA-bd"/>
</dbReference>
<dbReference type="PANTHER" id="PTHR10302:SF27">
    <property type="entry name" value="SINGLE-STRANDED DNA-BINDING PROTEIN"/>
    <property type="match status" value="1"/>
</dbReference>
<dbReference type="PANTHER" id="PTHR10302">
    <property type="entry name" value="SINGLE-STRANDED DNA-BINDING PROTEIN"/>
    <property type="match status" value="1"/>
</dbReference>
<dbReference type="Gene3D" id="2.40.50.140">
    <property type="entry name" value="Nucleic acid-binding proteins"/>
    <property type="match status" value="1"/>
</dbReference>
<dbReference type="CDD" id="cd04496">
    <property type="entry name" value="SSB_OBF"/>
    <property type="match status" value="1"/>
</dbReference>